<proteinExistence type="predicted"/>
<dbReference type="Pfam" id="PF13759">
    <property type="entry name" value="2OG-FeII_Oxy_5"/>
    <property type="match status" value="1"/>
</dbReference>
<sequence>MAMMLVPIFDNAICVYDFEQYDSFEGKDDTYQTIDALFALPEVLNEANVPDANGGRALSTVHLHQTHPIPQLLNFKSNPLGRWILMCIFDAAVQLGFDKTRNIRKLKYHRTWANRMEYGCDAVAHRHANDDWSIPHLVAIYYTDVPENSADLVFIQDDNRQLMRGKSCSEYPLAQQYRVSSLAGRLICHDARFLHGTTVHKNTLPRTCLVIEVGFPPLD</sequence>
<evidence type="ECO:0008006" key="3">
    <source>
        <dbReference type="Google" id="ProtNLM"/>
    </source>
</evidence>
<dbReference type="Proteomes" id="UP000198367">
    <property type="component" value="Chromosome"/>
</dbReference>
<dbReference type="AlphaFoldDB" id="A0A220UK99"/>
<protein>
    <recommendedName>
        <fullName evidence="3">Phytanoyl-CoA dioxygenase</fullName>
    </recommendedName>
</protein>
<organism evidence="1 2">
    <name type="scientific">Shewanella bicestrii</name>
    <dbReference type="NCBI Taxonomy" id="2018305"/>
    <lineage>
        <taxon>Bacteria</taxon>
        <taxon>Pseudomonadati</taxon>
        <taxon>Pseudomonadota</taxon>
        <taxon>Gammaproteobacteria</taxon>
        <taxon>Alteromonadales</taxon>
        <taxon>Shewanellaceae</taxon>
        <taxon>Shewanella</taxon>
    </lineage>
</organism>
<dbReference type="InterPro" id="IPR012668">
    <property type="entry name" value="CHP02466"/>
</dbReference>
<evidence type="ECO:0000313" key="2">
    <source>
        <dbReference type="Proteomes" id="UP000198367"/>
    </source>
</evidence>
<dbReference type="KEGG" id="sbj:CF168_05245"/>
<evidence type="ECO:0000313" key="1">
    <source>
        <dbReference type="EMBL" id="ASK68326.1"/>
    </source>
</evidence>
<reference evidence="1 2" key="1">
    <citation type="submission" date="2017-07" db="EMBL/GenBank/DDBJ databases">
        <title>Phenotypical and genomic characterization of a clinical isolate of Shewanella bicestrii sp. nov. producing an extended-spectrum beta-lactamase and a new oxacillinase variant.</title>
        <authorList>
            <person name="Jousset A.B."/>
            <person name="Bonnin R.A."/>
            <person name="Girlich D."/>
            <person name="Dabos L."/>
            <person name="Potron A."/>
            <person name="Dortet L."/>
            <person name="Glaser P."/>
            <person name="Naas T."/>
        </authorList>
    </citation>
    <scope>NUCLEOTIDE SEQUENCE [LARGE SCALE GENOMIC DNA]</scope>
    <source>
        <strain evidence="1 2">JAB-1</strain>
    </source>
</reference>
<accession>A0A220UK99</accession>
<gene>
    <name evidence="1" type="ORF">CF168_05245</name>
</gene>
<dbReference type="Gene3D" id="2.60.120.620">
    <property type="entry name" value="q2cbj1_9rhob like domain"/>
    <property type="match status" value="1"/>
</dbReference>
<name>A0A220UK99_9GAMM</name>
<dbReference type="EMBL" id="CP022358">
    <property type="protein sequence ID" value="ASK68326.1"/>
    <property type="molecule type" value="Genomic_DNA"/>
</dbReference>
<keyword evidence="2" id="KW-1185">Reference proteome</keyword>